<keyword evidence="2" id="KW-1185">Reference proteome</keyword>
<gene>
    <name evidence="1" type="ORF">KR093_007618</name>
</gene>
<comment type="caution">
    <text evidence="1">The sequence shown here is derived from an EMBL/GenBank/DDBJ whole genome shotgun (WGS) entry which is preliminary data.</text>
</comment>
<accession>A0AAD4K0S0</accession>
<reference evidence="1" key="1">
    <citation type="journal article" date="2021" name="Mol. Ecol. Resour.">
        <title>Phylogenomic analyses of the genus Drosophila reveals genomic signals of climate adaptation.</title>
        <authorList>
            <person name="Li F."/>
            <person name="Rane R.V."/>
            <person name="Luria V."/>
            <person name="Xiong Z."/>
            <person name="Chen J."/>
            <person name="Li Z."/>
            <person name="Catullo R.A."/>
            <person name="Griffin P.C."/>
            <person name="Schiffer M."/>
            <person name="Pearce S."/>
            <person name="Lee S.F."/>
            <person name="McElroy K."/>
            <person name="Stocker A."/>
            <person name="Shirriffs J."/>
            <person name="Cockerell F."/>
            <person name="Coppin C."/>
            <person name="Sgro C.M."/>
            <person name="Karger A."/>
            <person name="Cain J.W."/>
            <person name="Weber J.A."/>
            <person name="Santpere G."/>
            <person name="Kirschner M.W."/>
            <person name="Hoffmann A.A."/>
            <person name="Oakeshott J.G."/>
            <person name="Zhang G."/>
        </authorList>
    </citation>
    <scope>NUCLEOTIDE SEQUENCE</scope>
    <source>
        <strain evidence="1">BGI-SZ-2011g</strain>
    </source>
</reference>
<organism evidence="1 2">
    <name type="scientific">Drosophila rubida</name>
    <dbReference type="NCBI Taxonomy" id="30044"/>
    <lineage>
        <taxon>Eukaryota</taxon>
        <taxon>Metazoa</taxon>
        <taxon>Ecdysozoa</taxon>
        <taxon>Arthropoda</taxon>
        <taxon>Hexapoda</taxon>
        <taxon>Insecta</taxon>
        <taxon>Pterygota</taxon>
        <taxon>Neoptera</taxon>
        <taxon>Endopterygota</taxon>
        <taxon>Diptera</taxon>
        <taxon>Brachycera</taxon>
        <taxon>Muscomorpha</taxon>
        <taxon>Ephydroidea</taxon>
        <taxon>Drosophilidae</taxon>
        <taxon>Drosophila</taxon>
    </lineage>
</organism>
<proteinExistence type="predicted"/>
<sequence>MNQNVFDFKKLVQTFIEICPDFVAEPDFQTATESRRFAEQVIFECSKEARLAKHVGVDKTWRIHLECRNQVGSRLNTELIITAHVRKAPPVYQPFVVDGRLKLTFKQASLLAVAKYCQMVPYHVQRNHIVLTPFAGAVFAHNDIPRLAVALGEPVPFTLMAVLSSCQTDGYLLQHSRSYIALRALQKNIAEGAMRASLLKKTMRMYQLQGKEFDLPKYIIVCRFVRSGSSNSNGLNAATSEELDRLLHEIMSLGIITKTDPPQDKKKPTLRCAANFSNMPKK</sequence>
<dbReference type="Proteomes" id="UP001200034">
    <property type="component" value="Unassembled WGS sequence"/>
</dbReference>
<evidence type="ECO:0000313" key="1">
    <source>
        <dbReference type="EMBL" id="KAH8371484.1"/>
    </source>
</evidence>
<evidence type="ECO:0000313" key="2">
    <source>
        <dbReference type="Proteomes" id="UP001200034"/>
    </source>
</evidence>
<name>A0AAD4K0S0_9MUSC</name>
<protein>
    <submittedName>
        <fullName evidence="1">Uncharacterized protein</fullName>
    </submittedName>
</protein>
<dbReference type="AlphaFoldDB" id="A0AAD4K0S0"/>
<dbReference type="EMBL" id="JAJJHW010002585">
    <property type="protein sequence ID" value="KAH8371484.1"/>
    <property type="molecule type" value="Genomic_DNA"/>
</dbReference>